<dbReference type="InterPro" id="IPR029058">
    <property type="entry name" value="AB_hydrolase_fold"/>
</dbReference>
<dbReference type="InParanoid" id="A0A067M4Z5"/>
<keyword evidence="2" id="KW-0472">Membrane</keyword>
<evidence type="ECO:0000256" key="1">
    <source>
        <dbReference type="ARBA" id="ARBA00007920"/>
    </source>
</evidence>
<dbReference type="InterPro" id="IPR044294">
    <property type="entry name" value="Lipase-like"/>
</dbReference>
<keyword evidence="5" id="KW-1185">Reference proteome</keyword>
<keyword evidence="2" id="KW-1133">Transmembrane helix</keyword>
<comment type="similarity">
    <text evidence="1">Belongs to the putative lipase ROG1 family.</text>
</comment>
<name>A0A067M4Z5_BOTB1</name>
<keyword evidence="2" id="KW-0812">Transmembrane</keyword>
<evidence type="ECO:0000259" key="3">
    <source>
        <dbReference type="Pfam" id="PF05057"/>
    </source>
</evidence>
<dbReference type="Pfam" id="PF05057">
    <property type="entry name" value="DUF676"/>
    <property type="match status" value="1"/>
</dbReference>
<dbReference type="PANTHER" id="PTHR12482">
    <property type="entry name" value="LIPASE ROG1-RELATED-RELATED"/>
    <property type="match status" value="1"/>
</dbReference>
<dbReference type="AlphaFoldDB" id="A0A067M4Z5"/>
<dbReference type="HOGENOM" id="CLU_027968_0_0_1"/>
<accession>A0A067M4Z5</accession>
<dbReference type="SUPFAM" id="SSF53474">
    <property type="entry name" value="alpha/beta-Hydrolases"/>
    <property type="match status" value="1"/>
</dbReference>
<dbReference type="Proteomes" id="UP000027195">
    <property type="component" value="Unassembled WGS sequence"/>
</dbReference>
<dbReference type="PANTHER" id="PTHR12482:SF62">
    <property type="entry name" value="LIPASE ROG1-RELATED"/>
    <property type="match status" value="1"/>
</dbReference>
<feature type="transmembrane region" description="Helical" evidence="2">
    <location>
        <begin position="278"/>
        <end position="299"/>
    </location>
</feature>
<evidence type="ECO:0000313" key="4">
    <source>
        <dbReference type="EMBL" id="KDQ09775.1"/>
    </source>
</evidence>
<reference evidence="5" key="1">
    <citation type="journal article" date="2014" name="Proc. Natl. Acad. Sci. U.S.A.">
        <title>Extensive sampling of basidiomycete genomes demonstrates inadequacy of the white-rot/brown-rot paradigm for wood decay fungi.</title>
        <authorList>
            <person name="Riley R."/>
            <person name="Salamov A.A."/>
            <person name="Brown D.W."/>
            <person name="Nagy L.G."/>
            <person name="Floudas D."/>
            <person name="Held B.W."/>
            <person name="Levasseur A."/>
            <person name="Lombard V."/>
            <person name="Morin E."/>
            <person name="Otillar R."/>
            <person name="Lindquist E.A."/>
            <person name="Sun H."/>
            <person name="LaButti K.M."/>
            <person name="Schmutz J."/>
            <person name="Jabbour D."/>
            <person name="Luo H."/>
            <person name="Baker S.E."/>
            <person name="Pisabarro A.G."/>
            <person name="Walton J.D."/>
            <person name="Blanchette R.A."/>
            <person name="Henrissat B."/>
            <person name="Martin F."/>
            <person name="Cullen D."/>
            <person name="Hibbett D.S."/>
            <person name="Grigoriev I.V."/>
        </authorList>
    </citation>
    <scope>NUCLEOTIDE SEQUENCE [LARGE SCALE GENOMIC DNA]</scope>
    <source>
        <strain evidence="5">FD-172 SS1</strain>
    </source>
</reference>
<gene>
    <name evidence="4" type="ORF">BOTBODRAFT_36765</name>
</gene>
<sequence>MIRQVHLLVAIHGMWGIPDHLAALADEASRIQHSDQVELDVLVVQTNQSDHTYDGIDFGGERVVEEINERIESLEEGGNKRVARFSVAGYSLGGLLARYVIGILHARKFFDKVEPVNFNTFATPHIGLLRYPSFFSTITNTLGPKLLARTGEQFYAVDKWTSGKSLLETMSDKTSVFYEALTLFPQLTIYANAVNDVTVPYVTSAIELRDPFVTHETNGIDIKLDAEYSPLIESFTTPDIPPPPPSPPRVFTGAWFRSLKPNRPILPPFLQKPFPLNIVIYVAIPVLLPLAITFALFKLSSESRASRKRIQLLESDKSRSAHWLSTVFHELERDVGDAIGEIVDDPADGNSTTPMSAPPGDASQPIISQAQRNMAASLNALPNLHKRLAFIHPVRNSHATIICRDEKRFEMHKIGRGVLRHWRDNFRM</sequence>
<evidence type="ECO:0000313" key="5">
    <source>
        <dbReference type="Proteomes" id="UP000027195"/>
    </source>
</evidence>
<dbReference type="Gene3D" id="3.40.50.1820">
    <property type="entry name" value="alpha/beta hydrolase"/>
    <property type="match status" value="1"/>
</dbReference>
<proteinExistence type="inferred from homology"/>
<organism evidence="4 5">
    <name type="scientific">Botryobasidium botryosum (strain FD-172 SS1)</name>
    <dbReference type="NCBI Taxonomy" id="930990"/>
    <lineage>
        <taxon>Eukaryota</taxon>
        <taxon>Fungi</taxon>
        <taxon>Dikarya</taxon>
        <taxon>Basidiomycota</taxon>
        <taxon>Agaricomycotina</taxon>
        <taxon>Agaricomycetes</taxon>
        <taxon>Cantharellales</taxon>
        <taxon>Botryobasidiaceae</taxon>
        <taxon>Botryobasidium</taxon>
    </lineage>
</organism>
<protein>
    <recommendedName>
        <fullName evidence="3">DUF676 domain-containing protein</fullName>
    </recommendedName>
</protein>
<dbReference type="EMBL" id="KL198074">
    <property type="protein sequence ID" value="KDQ09775.1"/>
    <property type="molecule type" value="Genomic_DNA"/>
</dbReference>
<dbReference type="OrthoDB" id="273452at2759"/>
<feature type="domain" description="DUF676" evidence="3">
    <location>
        <begin position="4"/>
        <end position="203"/>
    </location>
</feature>
<evidence type="ECO:0000256" key="2">
    <source>
        <dbReference type="SAM" id="Phobius"/>
    </source>
</evidence>
<dbReference type="InterPro" id="IPR007751">
    <property type="entry name" value="DUF676_lipase-like"/>
</dbReference>